<comment type="caution">
    <text evidence="2">The sequence shown here is derived from an EMBL/GenBank/DDBJ whole genome shotgun (WGS) entry which is preliminary data.</text>
</comment>
<dbReference type="InterPro" id="IPR007345">
    <property type="entry name" value="Polysacch_pyruvyl_Trfase"/>
</dbReference>
<dbReference type="Gene3D" id="3.40.50.2000">
    <property type="entry name" value="Glycogen Phosphorylase B"/>
    <property type="match status" value="1"/>
</dbReference>
<dbReference type="PANTHER" id="PTHR36836:SF1">
    <property type="entry name" value="COLANIC ACID BIOSYNTHESIS PROTEIN WCAK"/>
    <property type="match status" value="1"/>
</dbReference>
<dbReference type="Pfam" id="PF04230">
    <property type="entry name" value="PS_pyruv_trans"/>
    <property type="match status" value="1"/>
</dbReference>
<keyword evidence="2" id="KW-0808">Transferase</keyword>
<proteinExistence type="predicted"/>
<dbReference type="AlphaFoldDB" id="A0A096AK72"/>
<name>A0A096AK72_9FIRM</name>
<sequence>MNRIVISGYYGFGNAGDEAMLSAILEAILEVIPDARITVISGNPRDTATKHGVTSIGRFSLLSIIRSLWSCDLLISGGGSLLQDVTSHRSLYYYLSIIFLATVLHKKIMIYAQGIGPLTRQLAKRAVANVLNHVTMITVRDQISKDELLELGVHKPPIKVTADAVLSMHAVDTTIGKRLLKAYNLSGVKYRIGVSVRSWKQATRYRHSLAKALTTLQEEMNAEVLFIPMSHPEDTLEAQKISELMKHRPILLDRTYTTTELLALSGCVDVMIGVRLHALVFASLMKKPVVGISYDPKIINFLDMIGQAPIGTLDSLDETLLVERVKQLLLDKSVYEQSFKQIETLQEESLKTAHIALSLLD</sequence>
<evidence type="ECO:0000313" key="2">
    <source>
        <dbReference type="EMBL" id="KGF47503.1"/>
    </source>
</evidence>
<dbReference type="Proteomes" id="UP000029628">
    <property type="component" value="Unassembled WGS sequence"/>
</dbReference>
<dbReference type="SUPFAM" id="SSF53756">
    <property type="entry name" value="UDP-Glycosyltransferase/glycogen phosphorylase"/>
    <property type="match status" value="1"/>
</dbReference>
<protein>
    <submittedName>
        <fullName evidence="2">Polysaccharide pyruvyl transferase</fullName>
    </submittedName>
</protein>
<accession>A0A096AK72</accession>
<dbReference type="InterPro" id="IPR019896">
    <property type="entry name" value="Polysacch_pyruvyl_Trfase_CsaB"/>
</dbReference>
<dbReference type="PANTHER" id="PTHR36836">
    <property type="entry name" value="COLANIC ACID BIOSYNTHESIS PROTEIN WCAK"/>
    <property type="match status" value="1"/>
</dbReference>
<dbReference type="RefSeq" id="WP_038152463.1">
    <property type="nucleotide sequence ID" value="NZ_JRNT01000009.1"/>
</dbReference>
<dbReference type="NCBIfam" id="TIGR03609">
    <property type="entry name" value="S_layer_CsaB"/>
    <property type="match status" value="1"/>
</dbReference>
<dbReference type="EMBL" id="JRNT01000009">
    <property type="protein sequence ID" value="KGF47503.1"/>
    <property type="molecule type" value="Genomic_DNA"/>
</dbReference>
<dbReference type="eggNOG" id="COG2327">
    <property type="taxonomic scope" value="Bacteria"/>
</dbReference>
<keyword evidence="3" id="KW-1185">Reference proteome</keyword>
<dbReference type="GO" id="GO:0016740">
    <property type="term" value="F:transferase activity"/>
    <property type="evidence" value="ECO:0007669"/>
    <property type="project" value="UniProtKB-KW"/>
</dbReference>
<organism evidence="2 3">
    <name type="scientific">Veillonella montpellierensis DNF00314</name>
    <dbReference type="NCBI Taxonomy" id="1401067"/>
    <lineage>
        <taxon>Bacteria</taxon>
        <taxon>Bacillati</taxon>
        <taxon>Bacillota</taxon>
        <taxon>Negativicutes</taxon>
        <taxon>Veillonellales</taxon>
        <taxon>Veillonellaceae</taxon>
        <taxon>Veillonella</taxon>
    </lineage>
</organism>
<gene>
    <name evidence="2" type="ORF">HMPREF0872_04920</name>
</gene>
<evidence type="ECO:0000259" key="1">
    <source>
        <dbReference type="Pfam" id="PF04230"/>
    </source>
</evidence>
<evidence type="ECO:0000313" key="3">
    <source>
        <dbReference type="Proteomes" id="UP000029628"/>
    </source>
</evidence>
<feature type="domain" description="Polysaccharide pyruvyl transferase" evidence="1">
    <location>
        <begin position="14"/>
        <end position="296"/>
    </location>
</feature>
<reference evidence="2 3" key="1">
    <citation type="submission" date="2014-07" db="EMBL/GenBank/DDBJ databases">
        <authorList>
            <person name="McCorrison J."/>
            <person name="Sanka R."/>
            <person name="Torralba M."/>
            <person name="Gillis M."/>
            <person name="Haft D.H."/>
            <person name="Methe B."/>
            <person name="Sutton G."/>
            <person name="Nelson K.E."/>
        </authorList>
    </citation>
    <scope>NUCLEOTIDE SEQUENCE [LARGE SCALE GENOMIC DNA]</scope>
    <source>
        <strain evidence="2 3">DNF00314</strain>
    </source>
</reference>